<organism evidence="1 2">
    <name type="scientific">Tunturiibacter gelidiferens</name>
    <dbReference type="NCBI Taxonomy" id="3069689"/>
    <lineage>
        <taxon>Bacteria</taxon>
        <taxon>Pseudomonadati</taxon>
        <taxon>Acidobacteriota</taxon>
        <taxon>Terriglobia</taxon>
        <taxon>Terriglobales</taxon>
        <taxon>Acidobacteriaceae</taxon>
        <taxon>Tunturiibacter</taxon>
    </lineage>
</organism>
<dbReference type="Proteomes" id="UP000569005">
    <property type="component" value="Unassembled WGS sequence"/>
</dbReference>
<reference evidence="1" key="1">
    <citation type="submission" date="2020-08" db="EMBL/GenBank/DDBJ databases">
        <title>Genomic Encyclopedia of Type Strains, Phase IV (KMG-V): Genome sequencing to study the core and pangenomes of soil and plant-associated prokaryotes.</title>
        <authorList>
            <person name="Whitman W."/>
        </authorList>
    </citation>
    <scope>NUCLEOTIDE SEQUENCE</scope>
    <source>
        <strain evidence="1">M8UP15</strain>
    </source>
</reference>
<keyword evidence="2" id="KW-1185">Reference proteome</keyword>
<comment type="caution">
    <text evidence="1">The sequence shown here is derived from an EMBL/GenBank/DDBJ whole genome shotgun (WGS) entry which is preliminary data.</text>
</comment>
<sequence>MGDAQRDVEELLKLGKWMDAKPAGLVKVAAGWLKVRDREGVERPLRANAVQRAFERECGRQNIVLKARQMGITTWVAGRFFLKTITARGVMTVQVAQTREAAEGIFRMVQRFWECLPEEMREGVLRRSKANAGQMCFPALDSEFRVVSAGDENAGRGLTIQYLHCSEVSRWPGDAGATLAGLRAALAPGGEMVMESTPNGAYGCFYEEWGRALEQRVGVEQRVGELASQRDSGVVRHFFPWWMEEAYVAAPVDALREDELRLVMAHGLTARQMGFRRGLEASYRGLRSQEFAEDAESCFKATGECCFEVETVEGRLASVGEPLEVRRGGALQVWLPPIAGKEYVVAVDTAGGGADGDFAAVQVIERESGLQCAELQQRLGTLELARVSAELAREYGGAVIAVERNNHGAGVLAYLDSVERYARVYEQGGVAGWLTTAGSKPGMVSRMGALLVESPGMFFSKRLLGECRTFVAMAGGRTGAVNGAHDDCLMAMAIGQAVRAELLGKR</sequence>
<accession>A0ACC5P1G8</accession>
<name>A0ACC5P1G8_9BACT</name>
<gene>
    <name evidence="1" type="ORF">HDF13_003028</name>
</gene>
<proteinExistence type="predicted"/>
<evidence type="ECO:0000313" key="2">
    <source>
        <dbReference type="Proteomes" id="UP000569005"/>
    </source>
</evidence>
<dbReference type="EMBL" id="JACHEA010000001">
    <property type="protein sequence ID" value="MBB5340695.1"/>
    <property type="molecule type" value="Genomic_DNA"/>
</dbReference>
<protein>
    <submittedName>
        <fullName evidence="1">Uncharacterized protein</fullName>
    </submittedName>
</protein>
<evidence type="ECO:0000313" key="1">
    <source>
        <dbReference type="EMBL" id="MBB5340695.1"/>
    </source>
</evidence>